<sequence>MNALILAAGFGSRLLPYTRAIPKPLFPLGGRTVMDRIIEALEQAGCERIVINTHHLHDRIEAHLAKKTFRAAVSTLHEPVIEGTGGAIRNAAAFLGDGPFLAVNADIVTDLDFARLFDFHTAHSHPVTLALHDRPGFDPEFYRVETDEDRFIRRFDRPGQKGALAFSGVQALDPEIASFIPEKGFSHSIDIYEKMIEKGVGIKAFVARDMRWNDIGTPERYREEAFFHLAPEAFRRAGFPGAPNGLKTLPLAGDGSDRVWTRTIWGEKTIIAADHGIQPAMDPGKTREIDSFVRIGRHLRAKNTPVPEIYLHDPFSGLAFMEDLGDTRLESHVRAMTDPGEIASCYQKIIELLVRMSVEGADGFKPSLTWQTPAYDREVILEKECRYFLDAFLNPRLGKKTPFSFFENEFEALAENALKFAVNGFMHRDFQSRNIMVKDGRFYFIDFQGGRLGPIQYDLASLLIDPYVGLSPDIRDLLLTHCFDALSARRPVDRAAFFSGCHYCALARNLQMLGAFAHLSGVKGKTGFARHIPRALQTLKKSLDRFKDAEFPRLKAAVGEVAL</sequence>
<dbReference type="Gene3D" id="3.30.200.20">
    <property type="entry name" value="Phosphorylase Kinase, domain 1"/>
    <property type="match status" value="1"/>
</dbReference>
<dbReference type="InterPro" id="IPR029044">
    <property type="entry name" value="Nucleotide-diphossugar_trans"/>
</dbReference>
<dbReference type="SUPFAM" id="SSF53448">
    <property type="entry name" value="Nucleotide-diphospho-sugar transferases"/>
    <property type="match status" value="1"/>
</dbReference>
<dbReference type="Gene3D" id="3.90.550.10">
    <property type="entry name" value="Spore Coat Polysaccharide Biosynthesis Protein SpsA, Chain A"/>
    <property type="match status" value="1"/>
</dbReference>
<dbReference type="SUPFAM" id="SSF56112">
    <property type="entry name" value="Protein kinase-like (PK-like)"/>
    <property type="match status" value="1"/>
</dbReference>
<dbReference type="InterPro" id="IPR011009">
    <property type="entry name" value="Kinase-like_dom_sf"/>
</dbReference>
<dbReference type="EMBL" id="CAACVI010000049">
    <property type="protein sequence ID" value="VEN75140.1"/>
    <property type="molecule type" value="Genomic_DNA"/>
</dbReference>
<dbReference type="InterPro" id="IPR002575">
    <property type="entry name" value="Aminoglycoside_PTrfase"/>
</dbReference>
<dbReference type="PANTHER" id="PTHR22572">
    <property type="entry name" value="SUGAR-1-PHOSPHATE GUANYL TRANSFERASE"/>
    <property type="match status" value="1"/>
</dbReference>
<gene>
    <name evidence="3" type="ORF">EPICR_60128</name>
</gene>
<name>A0A484HLP0_9BACT</name>
<dbReference type="AlphaFoldDB" id="A0A484HLP0"/>
<evidence type="ECO:0000259" key="2">
    <source>
        <dbReference type="Pfam" id="PF01636"/>
    </source>
</evidence>
<dbReference type="Pfam" id="PF00483">
    <property type="entry name" value="NTP_transferase"/>
    <property type="match status" value="1"/>
</dbReference>
<evidence type="ECO:0000259" key="1">
    <source>
        <dbReference type="Pfam" id="PF00483"/>
    </source>
</evidence>
<protein>
    <recommendedName>
        <fullName evidence="4">Aminoglycoside phosphotransferase</fullName>
    </recommendedName>
</protein>
<evidence type="ECO:0008006" key="4">
    <source>
        <dbReference type="Google" id="ProtNLM"/>
    </source>
</evidence>
<organism evidence="3">
    <name type="scientific">uncultured Desulfobacteraceae bacterium</name>
    <dbReference type="NCBI Taxonomy" id="218296"/>
    <lineage>
        <taxon>Bacteria</taxon>
        <taxon>Pseudomonadati</taxon>
        <taxon>Thermodesulfobacteriota</taxon>
        <taxon>Desulfobacteria</taxon>
        <taxon>Desulfobacterales</taxon>
        <taxon>Desulfobacteraceae</taxon>
        <taxon>environmental samples</taxon>
    </lineage>
</organism>
<dbReference type="InterPro" id="IPR005835">
    <property type="entry name" value="NTP_transferase_dom"/>
</dbReference>
<feature type="domain" description="Aminoglycoside phosphotransferase" evidence="2">
    <location>
        <begin position="250"/>
        <end position="465"/>
    </location>
</feature>
<reference evidence="3" key="1">
    <citation type="submission" date="2019-01" db="EMBL/GenBank/DDBJ databases">
        <authorList>
            <consortium name="Genoscope - CEA"/>
            <person name="William W."/>
        </authorList>
    </citation>
    <scope>NUCLEOTIDE SEQUENCE</scope>
    <source>
        <strain evidence="3">CR-1</strain>
    </source>
</reference>
<dbReference type="CDD" id="cd06422">
    <property type="entry name" value="NTP_transferase_like_1"/>
    <property type="match status" value="1"/>
</dbReference>
<dbReference type="InterPro" id="IPR050486">
    <property type="entry name" value="Mannose-1P_guanyltransferase"/>
</dbReference>
<proteinExistence type="predicted"/>
<dbReference type="Gene3D" id="3.90.1200.10">
    <property type="match status" value="1"/>
</dbReference>
<evidence type="ECO:0000313" key="3">
    <source>
        <dbReference type="EMBL" id="VEN75140.1"/>
    </source>
</evidence>
<feature type="domain" description="Nucleotidyl transferase" evidence="1">
    <location>
        <begin position="3"/>
        <end position="225"/>
    </location>
</feature>
<dbReference type="Pfam" id="PF01636">
    <property type="entry name" value="APH"/>
    <property type="match status" value="1"/>
</dbReference>
<accession>A0A484HLP0</accession>